<dbReference type="Pfam" id="PF01556">
    <property type="entry name" value="DnaJ_C"/>
    <property type="match status" value="1"/>
</dbReference>
<dbReference type="Gene3D" id="1.10.287.110">
    <property type="entry name" value="DnaJ domain"/>
    <property type="match status" value="1"/>
</dbReference>
<dbReference type="PROSITE" id="PS51188">
    <property type="entry name" value="ZF_CR"/>
    <property type="match status" value="1"/>
</dbReference>
<dbReference type="HAMAP" id="MF_01152">
    <property type="entry name" value="DnaJ"/>
    <property type="match status" value="1"/>
</dbReference>
<dbReference type="FunFam" id="2.60.260.20:FF:000003">
    <property type="entry name" value="DnaJ subfamily A member 2"/>
    <property type="match status" value="1"/>
</dbReference>
<accession>A0A9P5PJR3</accession>
<dbReference type="GO" id="GO:0005524">
    <property type="term" value="F:ATP binding"/>
    <property type="evidence" value="ECO:0007669"/>
    <property type="project" value="InterPro"/>
</dbReference>
<dbReference type="Pfam" id="PF00226">
    <property type="entry name" value="DnaJ"/>
    <property type="match status" value="1"/>
</dbReference>
<gene>
    <name evidence="9" type="ORF">BDP27DRAFT_978234</name>
</gene>
<dbReference type="SMART" id="SM00271">
    <property type="entry name" value="DnaJ"/>
    <property type="match status" value="1"/>
</dbReference>
<dbReference type="InterPro" id="IPR001623">
    <property type="entry name" value="DnaJ_domain"/>
</dbReference>
<dbReference type="InterPro" id="IPR036869">
    <property type="entry name" value="J_dom_sf"/>
</dbReference>
<keyword evidence="4 5" id="KW-0862">Zinc</keyword>
<dbReference type="PRINTS" id="PR00625">
    <property type="entry name" value="JDOMAIN"/>
</dbReference>
<keyword evidence="2" id="KW-0677">Repeat</keyword>
<dbReference type="Gene3D" id="2.10.230.10">
    <property type="entry name" value="Heat shock protein DnaJ, cysteine-rich domain"/>
    <property type="match status" value="1"/>
</dbReference>
<dbReference type="GO" id="GO:0051082">
    <property type="term" value="F:unfolded protein binding"/>
    <property type="evidence" value="ECO:0007669"/>
    <property type="project" value="InterPro"/>
</dbReference>
<dbReference type="PANTHER" id="PTHR43888">
    <property type="entry name" value="DNAJ-LIKE-2, ISOFORM A-RELATED"/>
    <property type="match status" value="1"/>
</dbReference>
<evidence type="ECO:0000256" key="5">
    <source>
        <dbReference type="PROSITE-ProRule" id="PRU00546"/>
    </source>
</evidence>
<dbReference type="GO" id="GO:0009408">
    <property type="term" value="P:response to heat"/>
    <property type="evidence" value="ECO:0007669"/>
    <property type="project" value="InterPro"/>
</dbReference>
<feature type="domain" description="CR-type" evidence="8">
    <location>
        <begin position="137"/>
        <end position="220"/>
    </location>
</feature>
<dbReference type="InterPro" id="IPR008971">
    <property type="entry name" value="HSP40/DnaJ_pept-bd"/>
</dbReference>
<evidence type="ECO:0000256" key="6">
    <source>
        <dbReference type="SAM" id="MobiDB-lite"/>
    </source>
</evidence>
<dbReference type="FunFam" id="2.10.230.10:FF:000001">
    <property type="entry name" value="DnaJ subfamily A member 2"/>
    <property type="match status" value="1"/>
</dbReference>
<keyword evidence="3 5" id="KW-0863">Zinc-finger</keyword>
<dbReference type="SUPFAM" id="SSF46565">
    <property type="entry name" value="Chaperone J-domain"/>
    <property type="match status" value="1"/>
</dbReference>
<protein>
    <submittedName>
        <fullName evidence="9">Uncharacterized protein</fullName>
    </submittedName>
</protein>
<dbReference type="Pfam" id="PF00684">
    <property type="entry name" value="DnaJ_CXXCXGXG"/>
    <property type="match status" value="1"/>
</dbReference>
<dbReference type="SUPFAM" id="SSF57938">
    <property type="entry name" value="DnaJ/Hsp40 cysteine-rich domain"/>
    <property type="match status" value="1"/>
</dbReference>
<feature type="region of interest" description="Disordered" evidence="6">
    <location>
        <begin position="396"/>
        <end position="425"/>
    </location>
</feature>
<proteinExistence type="inferred from homology"/>
<dbReference type="PROSITE" id="PS00636">
    <property type="entry name" value="DNAJ_1"/>
    <property type="match status" value="1"/>
</dbReference>
<dbReference type="SUPFAM" id="SSF49493">
    <property type="entry name" value="HSP40/DnaJ peptide-binding domain"/>
    <property type="match status" value="2"/>
</dbReference>
<dbReference type="GO" id="GO:0008270">
    <property type="term" value="F:zinc ion binding"/>
    <property type="evidence" value="ECO:0007669"/>
    <property type="project" value="UniProtKB-KW"/>
</dbReference>
<keyword evidence="10" id="KW-1185">Reference proteome</keyword>
<dbReference type="Gene3D" id="2.60.260.20">
    <property type="entry name" value="Urease metallochaperone UreE, N-terminal domain"/>
    <property type="match status" value="2"/>
</dbReference>
<dbReference type="AlphaFoldDB" id="A0A9P5PJR3"/>
<evidence type="ECO:0000259" key="8">
    <source>
        <dbReference type="PROSITE" id="PS51188"/>
    </source>
</evidence>
<evidence type="ECO:0000259" key="7">
    <source>
        <dbReference type="PROSITE" id="PS50076"/>
    </source>
</evidence>
<sequence length="425" mass="46316">MVRETKFYDLLDVSPTANESELKKAYRKKALRLHPDKGGDPELFKEVTHAYEVLSDPDKRSIYDTRGEAGLSEAGGMGGMDPQDLFSQLFGGGGFGGGGFGGGSFFGGGGGSRGGGPRKTKDLVHRVHVTLEDLYKGKTTKLALTRNVICSKCKGKGGKEGATKTCNTCHGRGVKVTLRQMGPMIQQIQSGCDDCGGSGETIAAKDRCTQCKGKKVLPEKKFLEVHIDKGMKGGQTIQFRGESDQSPGAETGDVVIVIEERPHDRFKRQENDLLIDVDIDLLKALAGGDFSIKHLDERALLVKIEPGEVIKHGIFSLVHSLIRVNDLSLGELKVIRGQGMPSQRHHEPGDMYVKINVVFPDSIPLEDIPHLEKALPSRTPVQTFPNNVVVEEVSLHKTDARTAPREHQEDAMDEDAEPRVQCANQ</sequence>
<dbReference type="InterPro" id="IPR012724">
    <property type="entry name" value="DnaJ"/>
</dbReference>
<dbReference type="FunFam" id="1.10.287.110:FF:000041">
    <property type="entry name" value="Chaperone protein DNAj, putative"/>
    <property type="match status" value="1"/>
</dbReference>
<reference evidence="9" key="1">
    <citation type="submission" date="2020-11" db="EMBL/GenBank/DDBJ databases">
        <authorList>
            <consortium name="DOE Joint Genome Institute"/>
            <person name="Ahrendt S."/>
            <person name="Riley R."/>
            <person name="Andreopoulos W."/>
            <person name="Labutti K."/>
            <person name="Pangilinan J."/>
            <person name="Ruiz-Duenas F.J."/>
            <person name="Barrasa J.M."/>
            <person name="Sanchez-Garcia M."/>
            <person name="Camarero S."/>
            <person name="Miyauchi S."/>
            <person name="Serrano A."/>
            <person name="Linde D."/>
            <person name="Babiker R."/>
            <person name="Drula E."/>
            <person name="Ayuso-Fernandez I."/>
            <person name="Pacheco R."/>
            <person name="Padilla G."/>
            <person name="Ferreira P."/>
            <person name="Barriuso J."/>
            <person name="Kellner H."/>
            <person name="Castanera R."/>
            <person name="Alfaro M."/>
            <person name="Ramirez L."/>
            <person name="Pisabarro A.G."/>
            <person name="Kuo A."/>
            <person name="Tritt A."/>
            <person name="Lipzen A."/>
            <person name="He G."/>
            <person name="Yan M."/>
            <person name="Ng V."/>
            <person name="Cullen D."/>
            <person name="Martin F."/>
            <person name="Rosso M.-N."/>
            <person name="Henrissat B."/>
            <person name="Hibbett D."/>
            <person name="Martinez A.T."/>
            <person name="Grigoriev I.V."/>
        </authorList>
    </citation>
    <scope>NUCLEOTIDE SEQUENCE</scope>
    <source>
        <strain evidence="9">AH 40177</strain>
    </source>
</reference>
<dbReference type="PROSITE" id="PS50076">
    <property type="entry name" value="DNAJ_2"/>
    <property type="match status" value="1"/>
</dbReference>
<dbReference type="CDD" id="cd06257">
    <property type="entry name" value="DnaJ"/>
    <property type="match status" value="1"/>
</dbReference>
<evidence type="ECO:0000256" key="3">
    <source>
        <dbReference type="ARBA" id="ARBA00022771"/>
    </source>
</evidence>
<dbReference type="InterPro" id="IPR001305">
    <property type="entry name" value="HSP_DnaJ_Cys-rich_dom"/>
</dbReference>
<evidence type="ECO:0000256" key="4">
    <source>
        <dbReference type="ARBA" id="ARBA00022833"/>
    </source>
</evidence>
<evidence type="ECO:0000256" key="2">
    <source>
        <dbReference type="ARBA" id="ARBA00022737"/>
    </source>
</evidence>
<feature type="domain" description="J" evidence="7">
    <location>
        <begin position="6"/>
        <end position="67"/>
    </location>
</feature>
<dbReference type="InterPro" id="IPR002939">
    <property type="entry name" value="DnaJ_C"/>
</dbReference>
<dbReference type="CDD" id="cd10747">
    <property type="entry name" value="DnaJ_C"/>
    <property type="match status" value="1"/>
</dbReference>
<dbReference type="OrthoDB" id="550424at2759"/>
<dbReference type="EMBL" id="JADNRY010000081">
    <property type="protein sequence ID" value="KAF9066831.1"/>
    <property type="molecule type" value="Genomic_DNA"/>
</dbReference>
<comment type="caution">
    <text evidence="9">The sequence shown here is derived from an EMBL/GenBank/DDBJ whole genome shotgun (WGS) entry which is preliminary data.</text>
</comment>
<dbReference type="GO" id="GO:0030544">
    <property type="term" value="F:Hsp70 protein binding"/>
    <property type="evidence" value="ECO:0007669"/>
    <property type="project" value="InterPro"/>
</dbReference>
<feature type="zinc finger region" description="CR-type" evidence="5">
    <location>
        <begin position="137"/>
        <end position="220"/>
    </location>
</feature>
<keyword evidence="1 5" id="KW-0479">Metal-binding</keyword>
<dbReference type="InterPro" id="IPR036410">
    <property type="entry name" value="HSP_DnaJ_Cys-rich_dom_sf"/>
</dbReference>
<dbReference type="InterPro" id="IPR044713">
    <property type="entry name" value="DNJA1/2-like"/>
</dbReference>
<dbReference type="CDD" id="cd10719">
    <property type="entry name" value="DnaJ_zf"/>
    <property type="match status" value="1"/>
</dbReference>
<dbReference type="GO" id="GO:0006457">
    <property type="term" value="P:protein folding"/>
    <property type="evidence" value="ECO:0007669"/>
    <property type="project" value="InterPro"/>
</dbReference>
<evidence type="ECO:0000256" key="1">
    <source>
        <dbReference type="ARBA" id="ARBA00022723"/>
    </source>
</evidence>
<dbReference type="Proteomes" id="UP000772434">
    <property type="component" value="Unassembled WGS sequence"/>
</dbReference>
<name>A0A9P5PJR3_9AGAR</name>
<evidence type="ECO:0000313" key="9">
    <source>
        <dbReference type="EMBL" id="KAF9066831.1"/>
    </source>
</evidence>
<feature type="compositionally biased region" description="Basic and acidic residues" evidence="6">
    <location>
        <begin position="396"/>
        <end position="410"/>
    </location>
</feature>
<organism evidence="9 10">
    <name type="scientific">Rhodocollybia butyracea</name>
    <dbReference type="NCBI Taxonomy" id="206335"/>
    <lineage>
        <taxon>Eukaryota</taxon>
        <taxon>Fungi</taxon>
        <taxon>Dikarya</taxon>
        <taxon>Basidiomycota</taxon>
        <taxon>Agaricomycotina</taxon>
        <taxon>Agaricomycetes</taxon>
        <taxon>Agaricomycetidae</taxon>
        <taxon>Agaricales</taxon>
        <taxon>Marasmiineae</taxon>
        <taxon>Omphalotaceae</taxon>
        <taxon>Rhodocollybia</taxon>
    </lineage>
</organism>
<dbReference type="InterPro" id="IPR018253">
    <property type="entry name" value="DnaJ_domain_CS"/>
</dbReference>
<evidence type="ECO:0000313" key="10">
    <source>
        <dbReference type="Proteomes" id="UP000772434"/>
    </source>
</evidence>